<dbReference type="PROSITE" id="PS50932">
    <property type="entry name" value="HTH_LACI_2"/>
    <property type="match status" value="1"/>
</dbReference>
<dbReference type="GO" id="GO:0003700">
    <property type="term" value="F:DNA-binding transcription factor activity"/>
    <property type="evidence" value="ECO:0007669"/>
    <property type="project" value="TreeGrafter"/>
</dbReference>
<dbReference type="Gene3D" id="3.40.50.2300">
    <property type="match status" value="4"/>
</dbReference>
<dbReference type="PANTHER" id="PTHR30146:SF109">
    <property type="entry name" value="HTH-TYPE TRANSCRIPTIONAL REGULATOR GALS"/>
    <property type="match status" value="1"/>
</dbReference>
<evidence type="ECO:0000259" key="4">
    <source>
        <dbReference type="PROSITE" id="PS50932"/>
    </source>
</evidence>
<feature type="domain" description="HTH cro/C1-type" evidence="5">
    <location>
        <begin position="2"/>
        <end position="49"/>
    </location>
</feature>
<accession>A0A173UJJ0</accession>
<dbReference type="PANTHER" id="PTHR30146">
    <property type="entry name" value="LACI-RELATED TRANSCRIPTIONAL REPRESSOR"/>
    <property type="match status" value="1"/>
</dbReference>
<organism evidence="6 7">
    <name type="scientific">Agathobacter rectalis</name>
    <dbReference type="NCBI Taxonomy" id="39491"/>
    <lineage>
        <taxon>Bacteria</taxon>
        <taxon>Bacillati</taxon>
        <taxon>Bacillota</taxon>
        <taxon>Clostridia</taxon>
        <taxon>Lachnospirales</taxon>
        <taxon>Lachnospiraceae</taxon>
        <taxon>Agathobacter</taxon>
    </lineage>
</organism>
<keyword evidence="1" id="KW-0805">Transcription regulation</keyword>
<evidence type="ECO:0000256" key="2">
    <source>
        <dbReference type="ARBA" id="ARBA00023125"/>
    </source>
</evidence>
<dbReference type="RefSeq" id="WP_055238281.1">
    <property type="nucleotide sequence ID" value="NZ_CYXM01000010.1"/>
</dbReference>
<evidence type="ECO:0000256" key="3">
    <source>
        <dbReference type="ARBA" id="ARBA00023163"/>
    </source>
</evidence>
<dbReference type="GO" id="GO:0000976">
    <property type="term" value="F:transcription cis-regulatory region binding"/>
    <property type="evidence" value="ECO:0007669"/>
    <property type="project" value="TreeGrafter"/>
</dbReference>
<keyword evidence="2" id="KW-0238">DNA-binding</keyword>
<gene>
    <name evidence="6" type="primary">degA_2</name>
    <name evidence="6" type="ORF">ERS852580_02152</name>
</gene>
<evidence type="ECO:0000313" key="6">
    <source>
        <dbReference type="EMBL" id="CUN13738.1"/>
    </source>
</evidence>
<dbReference type="Proteomes" id="UP000095673">
    <property type="component" value="Unassembled WGS sequence"/>
</dbReference>
<dbReference type="PRINTS" id="PR00036">
    <property type="entry name" value="HTHLACI"/>
</dbReference>
<dbReference type="InterPro" id="IPR000843">
    <property type="entry name" value="HTH_LacI"/>
</dbReference>
<reference evidence="6 7" key="1">
    <citation type="submission" date="2015-09" db="EMBL/GenBank/DDBJ databases">
        <authorList>
            <consortium name="Pathogen Informatics"/>
        </authorList>
    </citation>
    <scope>NUCLEOTIDE SEQUENCE [LARGE SCALE GENOMIC DNA]</scope>
    <source>
        <strain evidence="6 7">2789STDY5834968</strain>
    </source>
</reference>
<evidence type="ECO:0000313" key="7">
    <source>
        <dbReference type="Proteomes" id="UP000095673"/>
    </source>
</evidence>
<dbReference type="PROSITE" id="PS00356">
    <property type="entry name" value="HTH_LACI_1"/>
    <property type="match status" value="1"/>
</dbReference>
<dbReference type="CDD" id="cd06267">
    <property type="entry name" value="PBP1_LacI_sugar_binding-like"/>
    <property type="match status" value="1"/>
</dbReference>
<dbReference type="Pfam" id="PF13377">
    <property type="entry name" value="Peripla_BP_3"/>
    <property type="match status" value="1"/>
</dbReference>
<dbReference type="Pfam" id="PF13407">
    <property type="entry name" value="Peripla_BP_4"/>
    <property type="match status" value="1"/>
</dbReference>
<dbReference type="InterPro" id="IPR028082">
    <property type="entry name" value="Peripla_BP_I"/>
</dbReference>
<dbReference type="OrthoDB" id="369222at2"/>
<dbReference type="EMBL" id="CYXM01000010">
    <property type="protein sequence ID" value="CUN13738.1"/>
    <property type="molecule type" value="Genomic_DNA"/>
</dbReference>
<dbReference type="AlphaFoldDB" id="A0A173UJJ0"/>
<dbReference type="Gene3D" id="1.10.260.40">
    <property type="entry name" value="lambda repressor-like DNA-binding domains"/>
    <property type="match status" value="1"/>
</dbReference>
<dbReference type="CDD" id="cd01392">
    <property type="entry name" value="HTH_LacI"/>
    <property type="match status" value="1"/>
</dbReference>
<dbReference type="CDD" id="cd06316">
    <property type="entry name" value="PBP1_ABC_sugar_binding-like"/>
    <property type="match status" value="1"/>
</dbReference>
<dbReference type="InterPro" id="IPR001387">
    <property type="entry name" value="Cro/C1-type_HTH"/>
</dbReference>
<dbReference type="Pfam" id="PF00356">
    <property type="entry name" value="LacI"/>
    <property type="match status" value="1"/>
</dbReference>
<protein>
    <submittedName>
        <fullName evidence="6">Degradation activator</fullName>
    </submittedName>
</protein>
<dbReference type="SUPFAM" id="SSF47413">
    <property type="entry name" value="lambda repressor-like DNA-binding domains"/>
    <property type="match status" value="1"/>
</dbReference>
<name>A0A173UJJ0_9FIRM</name>
<feature type="domain" description="HTH lacI-type" evidence="4">
    <location>
        <begin position="5"/>
        <end position="59"/>
    </location>
</feature>
<dbReference type="PROSITE" id="PS50943">
    <property type="entry name" value="HTH_CROC1"/>
    <property type="match status" value="1"/>
</dbReference>
<dbReference type="SMART" id="SM00354">
    <property type="entry name" value="HTH_LACI"/>
    <property type="match status" value="1"/>
</dbReference>
<dbReference type="InterPro" id="IPR025997">
    <property type="entry name" value="SBP_2_dom"/>
</dbReference>
<sequence length="662" mass="74837">MAKKVTIKDIADMAGVSIATVSHVINRTRYVSPDLVEKIENIIIETGYHKKIEEKERRLKVGRQSEIVAVIPNVESTIYRDMVGYLKKYVSIQGYQFYIAITDNDIKEEAQVLEGLIQNKKTAGIIHVPVSDVAADYKKLIESGIPFVCMERNILGDGIDSVEFRDREAIFKGTDYLLQCGHKNILFLRESLKSTTRDERTRGFLLALEEHGINTNDANISDINIESGADNCILEIQKAMRRYMPTAIMAGGNRITLYLMKTMRDRGIECPEEISVVGFGDEGWSELTYPPLTILKRDVEGLSRRAVNMLFEKINTGHVIEQDYYADVELIIRKSTRMLDNGPFGEEAATPESIVITKEEKSRLRAGNFRVAISFHYTGTSWAELHEKGIRDELEQYGIDIISVTDAHFDASLQNAQLEGIRLQKPDAVIAIPADDKETKEQFRELAKVSKLVFLSSVPENMEKNSYVCCVSVNEIENGINVGRMMGQYCKGKHVEAGFIIHGAVFYGTRARDEAAEKIISEQYKNIDIKAIRGFGEIENAYQVCKDMITENPQIKVLYVSWDRPALLVIKALKEMHREDIAIFTTDLDYKIAQYMESGIVKGLSTQRPYEQGRTAAHVVAKSLLSNDVPKYVGVQPYVVDSKQLGRAWKDIFHEGMPEEMK</sequence>
<proteinExistence type="predicted"/>
<keyword evidence="3" id="KW-0804">Transcription</keyword>
<evidence type="ECO:0000256" key="1">
    <source>
        <dbReference type="ARBA" id="ARBA00023015"/>
    </source>
</evidence>
<dbReference type="InterPro" id="IPR010982">
    <property type="entry name" value="Lambda_DNA-bd_dom_sf"/>
</dbReference>
<dbReference type="InterPro" id="IPR046335">
    <property type="entry name" value="LacI/GalR-like_sensor"/>
</dbReference>
<evidence type="ECO:0000259" key="5">
    <source>
        <dbReference type="PROSITE" id="PS50943"/>
    </source>
</evidence>
<dbReference type="SUPFAM" id="SSF53822">
    <property type="entry name" value="Periplasmic binding protein-like I"/>
    <property type="match status" value="2"/>
</dbReference>